<dbReference type="InterPro" id="IPR036113">
    <property type="entry name" value="Asp/Glu-ADT_sf_sub_c"/>
</dbReference>
<dbReference type="EMBL" id="LT906453">
    <property type="protein sequence ID" value="SNV20425.1"/>
    <property type="molecule type" value="Genomic_DNA"/>
</dbReference>
<dbReference type="GO" id="GO:0006450">
    <property type="term" value="P:regulation of translational fidelity"/>
    <property type="evidence" value="ECO:0007669"/>
    <property type="project" value="InterPro"/>
</dbReference>
<dbReference type="EC" id="6.3.5.-" evidence="1"/>
<dbReference type="Proteomes" id="UP000242637">
    <property type="component" value="Chromosome 1"/>
</dbReference>
<dbReference type="SUPFAM" id="SSF141000">
    <property type="entry name" value="Glu-tRNAGln amidotransferase C subunit"/>
    <property type="match status" value="1"/>
</dbReference>
<dbReference type="Pfam" id="PF02686">
    <property type="entry name" value="GatC"/>
    <property type="match status" value="1"/>
</dbReference>
<evidence type="ECO:0000313" key="2">
    <source>
        <dbReference type="EMBL" id="SNV20425.1"/>
    </source>
</evidence>
<keyword evidence="1" id="KW-0648">Protein biosynthesis</keyword>
<keyword evidence="1 2" id="KW-0436">Ligase</keyword>
<dbReference type="AlphaFoldDB" id="A0A239VE03"/>
<comment type="subunit">
    <text evidence="1">Heterotrimer of A, B and C subunits.</text>
</comment>
<reference evidence="2 3" key="1">
    <citation type="submission" date="2017-06" db="EMBL/GenBank/DDBJ databases">
        <authorList>
            <consortium name="Pathogen Informatics"/>
        </authorList>
    </citation>
    <scope>NUCLEOTIDE SEQUENCE [LARGE SCALE GENOMIC DNA]</scope>
    <source>
        <strain evidence="2 3">NCTC13039</strain>
    </source>
</reference>
<accession>A0A239VE03</accession>
<dbReference type="PANTHER" id="PTHR15004">
    <property type="entry name" value="GLUTAMYL-TRNA(GLN) AMIDOTRANSFERASE SUBUNIT C, MITOCHONDRIAL"/>
    <property type="match status" value="1"/>
</dbReference>
<dbReference type="GO" id="GO:0006412">
    <property type="term" value="P:translation"/>
    <property type="evidence" value="ECO:0007669"/>
    <property type="project" value="UniProtKB-UniRule"/>
</dbReference>
<sequence>MVASSGLGVFAAYGGFMASISKDQVAHLAMLARIEMDDEELSRLAGELDGILDAVALVGEVASADVEPMANPVAMNTVLRADEPCEGLSGEGVLGNAPEAEDGRFVVPRILGED</sequence>
<dbReference type="GO" id="GO:0070681">
    <property type="term" value="P:glutaminyl-tRNAGln biosynthesis via transamidation"/>
    <property type="evidence" value="ECO:0007669"/>
    <property type="project" value="TreeGrafter"/>
</dbReference>
<dbReference type="PANTHER" id="PTHR15004:SF0">
    <property type="entry name" value="GLUTAMYL-TRNA(GLN) AMIDOTRANSFERASE SUBUNIT C, MITOCHONDRIAL"/>
    <property type="match status" value="1"/>
</dbReference>
<dbReference type="GO" id="GO:0016740">
    <property type="term" value="F:transferase activity"/>
    <property type="evidence" value="ECO:0007669"/>
    <property type="project" value="UniProtKB-KW"/>
</dbReference>
<dbReference type="NCBIfam" id="TIGR00135">
    <property type="entry name" value="gatC"/>
    <property type="match status" value="1"/>
</dbReference>
<evidence type="ECO:0000256" key="1">
    <source>
        <dbReference type="HAMAP-Rule" id="MF_00122"/>
    </source>
</evidence>
<keyword evidence="1" id="KW-0067">ATP-binding</keyword>
<dbReference type="InterPro" id="IPR003837">
    <property type="entry name" value="GatC"/>
</dbReference>
<evidence type="ECO:0000313" key="3">
    <source>
        <dbReference type="Proteomes" id="UP000242637"/>
    </source>
</evidence>
<comment type="catalytic activity">
    <reaction evidence="1">
        <text>L-aspartyl-tRNA(Asn) + L-glutamine + ATP + H2O = L-asparaginyl-tRNA(Asn) + L-glutamate + ADP + phosphate + 2 H(+)</text>
        <dbReference type="Rhea" id="RHEA:14513"/>
        <dbReference type="Rhea" id="RHEA-COMP:9674"/>
        <dbReference type="Rhea" id="RHEA-COMP:9677"/>
        <dbReference type="ChEBI" id="CHEBI:15377"/>
        <dbReference type="ChEBI" id="CHEBI:15378"/>
        <dbReference type="ChEBI" id="CHEBI:29985"/>
        <dbReference type="ChEBI" id="CHEBI:30616"/>
        <dbReference type="ChEBI" id="CHEBI:43474"/>
        <dbReference type="ChEBI" id="CHEBI:58359"/>
        <dbReference type="ChEBI" id="CHEBI:78515"/>
        <dbReference type="ChEBI" id="CHEBI:78516"/>
        <dbReference type="ChEBI" id="CHEBI:456216"/>
    </reaction>
</comment>
<dbReference type="STRING" id="1121387.GCA_000429885_01083"/>
<keyword evidence="2" id="KW-0808">Transferase</keyword>
<dbReference type="GO" id="GO:0050566">
    <property type="term" value="F:asparaginyl-tRNA synthase (glutamine-hydrolyzing) activity"/>
    <property type="evidence" value="ECO:0007669"/>
    <property type="project" value="RHEA"/>
</dbReference>
<gene>
    <name evidence="1 2" type="primary">gatC</name>
    <name evidence="2" type="ORF">SAMEA4475696_01004</name>
</gene>
<keyword evidence="1" id="KW-0547">Nucleotide-binding</keyword>
<dbReference type="HAMAP" id="MF_00122">
    <property type="entry name" value="GatC"/>
    <property type="match status" value="1"/>
</dbReference>
<dbReference type="KEGG" id="dco:SAMEA4475696_1004"/>
<protein>
    <recommendedName>
        <fullName evidence="1">Aspartyl/glutamyl-tRNA(Asn/Gln) amidotransferase subunit C</fullName>
        <shortName evidence="1">Asp/Glu-ADT subunit C</shortName>
        <ecNumber evidence="1">6.3.5.-</ecNumber>
    </recommendedName>
</protein>
<dbReference type="GO" id="GO:0005524">
    <property type="term" value="F:ATP binding"/>
    <property type="evidence" value="ECO:0007669"/>
    <property type="project" value="UniProtKB-KW"/>
</dbReference>
<comment type="function">
    <text evidence="1">Allows the formation of correctly charged Asn-tRNA(Asn) or Gln-tRNA(Gln) through the transamidation of misacylated Asp-tRNA(Asn) or Glu-tRNA(Gln) in organisms which lack either or both of asparaginyl-tRNA or glutaminyl-tRNA synthetases. The reaction takes place in the presence of glutamine and ATP through an activated phospho-Asp-tRNA(Asn) or phospho-Glu-tRNA(Gln).</text>
</comment>
<proteinExistence type="inferred from homology"/>
<name>A0A239VE03_9MICO</name>
<comment type="catalytic activity">
    <reaction evidence="1">
        <text>L-glutamyl-tRNA(Gln) + L-glutamine + ATP + H2O = L-glutaminyl-tRNA(Gln) + L-glutamate + ADP + phosphate + H(+)</text>
        <dbReference type="Rhea" id="RHEA:17521"/>
        <dbReference type="Rhea" id="RHEA-COMP:9681"/>
        <dbReference type="Rhea" id="RHEA-COMP:9684"/>
        <dbReference type="ChEBI" id="CHEBI:15377"/>
        <dbReference type="ChEBI" id="CHEBI:15378"/>
        <dbReference type="ChEBI" id="CHEBI:29985"/>
        <dbReference type="ChEBI" id="CHEBI:30616"/>
        <dbReference type="ChEBI" id="CHEBI:43474"/>
        <dbReference type="ChEBI" id="CHEBI:58359"/>
        <dbReference type="ChEBI" id="CHEBI:78520"/>
        <dbReference type="ChEBI" id="CHEBI:78521"/>
        <dbReference type="ChEBI" id="CHEBI:456216"/>
    </reaction>
</comment>
<dbReference type="Gene3D" id="1.10.20.60">
    <property type="entry name" value="Glu-tRNAGln amidotransferase C subunit, N-terminal domain"/>
    <property type="match status" value="1"/>
</dbReference>
<dbReference type="GO" id="GO:0050567">
    <property type="term" value="F:glutaminyl-tRNA synthase (glutamine-hydrolyzing) activity"/>
    <property type="evidence" value="ECO:0007669"/>
    <property type="project" value="UniProtKB-UniRule"/>
</dbReference>
<comment type="similarity">
    <text evidence="1">Belongs to the GatC family.</text>
</comment>
<organism evidence="2 3">
    <name type="scientific">Dermatophilus congolensis</name>
    <dbReference type="NCBI Taxonomy" id="1863"/>
    <lineage>
        <taxon>Bacteria</taxon>
        <taxon>Bacillati</taxon>
        <taxon>Actinomycetota</taxon>
        <taxon>Actinomycetes</taxon>
        <taxon>Micrococcales</taxon>
        <taxon>Dermatophilaceae</taxon>
        <taxon>Dermatophilus</taxon>
    </lineage>
</organism>
<keyword evidence="3" id="KW-1185">Reference proteome</keyword>